<evidence type="ECO:0008006" key="4">
    <source>
        <dbReference type="Google" id="ProtNLM"/>
    </source>
</evidence>
<dbReference type="AlphaFoldDB" id="A0A4U0N6J0"/>
<accession>A0A4U0N6J0</accession>
<evidence type="ECO:0000313" key="2">
    <source>
        <dbReference type="EMBL" id="TJZ49417.1"/>
    </source>
</evidence>
<dbReference type="RefSeq" id="WP_136903568.1">
    <property type="nucleotide sequence ID" value="NZ_SUME01000018.1"/>
</dbReference>
<proteinExistence type="predicted"/>
<feature type="signal peptide" evidence="1">
    <location>
        <begin position="1"/>
        <end position="20"/>
    </location>
</feature>
<comment type="caution">
    <text evidence="2">The sequence shown here is derived from an EMBL/GenBank/DDBJ whole genome shotgun (WGS) entry which is preliminary data.</text>
</comment>
<name>A0A4U0N6J0_9SPHI</name>
<sequence length="184" mass="20584">MKANIIIALLISLMATTVIAQQNIPGFISNSYLQSSNLLSNVSSLTNYRSGKNIPSYIAEEITNNNTYYKISCQPKGASIASWGLATIRCSKNSGGPHGIVSTLNSYYNLLIVDDDEDDYHKEFVTTSSVHGGFFFNTKKNYIYIIMLSRPEQHFAMAKIEINNLTVEQMKAFARDFINNTVFQ</sequence>
<protein>
    <recommendedName>
        <fullName evidence="4">DUF4468 domain-containing protein</fullName>
    </recommendedName>
</protein>
<gene>
    <name evidence="2" type="ORF">FAZ15_22225</name>
</gene>
<keyword evidence="3" id="KW-1185">Reference proteome</keyword>
<feature type="chain" id="PRO_5020668454" description="DUF4468 domain-containing protein" evidence="1">
    <location>
        <begin position="21"/>
        <end position="184"/>
    </location>
</feature>
<evidence type="ECO:0000256" key="1">
    <source>
        <dbReference type="SAM" id="SignalP"/>
    </source>
</evidence>
<reference evidence="2 3" key="1">
    <citation type="submission" date="2019-04" db="EMBL/GenBank/DDBJ databases">
        <title>Sphingobacterium olei sp. nov., isolated from oil-contaminated soil.</title>
        <authorList>
            <person name="Liu B."/>
        </authorList>
    </citation>
    <scope>NUCLEOTIDE SEQUENCE [LARGE SCALE GENOMIC DNA]</scope>
    <source>
        <strain evidence="2 3">HAL-9</strain>
    </source>
</reference>
<dbReference type="Proteomes" id="UP000306808">
    <property type="component" value="Unassembled WGS sequence"/>
</dbReference>
<organism evidence="2 3">
    <name type="scientific">Sphingobacterium olei</name>
    <dbReference type="NCBI Taxonomy" id="2571155"/>
    <lineage>
        <taxon>Bacteria</taxon>
        <taxon>Pseudomonadati</taxon>
        <taxon>Bacteroidota</taxon>
        <taxon>Sphingobacteriia</taxon>
        <taxon>Sphingobacteriales</taxon>
        <taxon>Sphingobacteriaceae</taxon>
        <taxon>Sphingobacterium</taxon>
    </lineage>
</organism>
<dbReference type="EMBL" id="SUME01000018">
    <property type="protein sequence ID" value="TJZ49417.1"/>
    <property type="molecule type" value="Genomic_DNA"/>
</dbReference>
<keyword evidence="1" id="KW-0732">Signal</keyword>
<evidence type="ECO:0000313" key="3">
    <source>
        <dbReference type="Proteomes" id="UP000306808"/>
    </source>
</evidence>
<dbReference type="OrthoDB" id="716852at2"/>